<dbReference type="SUPFAM" id="SSF53850">
    <property type="entry name" value="Periplasmic binding protein-like II"/>
    <property type="match status" value="1"/>
</dbReference>
<dbReference type="EMBL" id="CP097218">
    <property type="protein sequence ID" value="UQN29249.1"/>
    <property type="molecule type" value="Genomic_DNA"/>
</dbReference>
<gene>
    <name evidence="1" type="ORF">M4486_16695</name>
</gene>
<dbReference type="InterPro" id="IPR006059">
    <property type="entry name" value="SBP"/>
</dbReference>
<proteinExistence type="predicted"/>
<protein>
    <submittedName>
        <fullName evidence="1">Extracellular solute-binding protein</fullName>
    </submittedName>
</protein>
<reference evidence="1" key="1">
    <citation type="submission" date="2022-05" db="EMBL/GenBank/DDBJ databases">
        <title>Genomic analysis of Brachybacterium sp. CBA3104.</title>
        <authorList>
            <person name="Roh S.W."/>
            <person name="Kim Y.B."/>
            <person name="Kim Y."/>
        </authorList>
    </citation>
    <scope>NUCLEOTIDE SEQUENCE</scope>
    <source>
        <strain evidence="1">CBA3104</strain>
    </source>
</reference>
<accession>A0ABY4N3W2</accession>
<evidence type="ECO:0000313" key="2">
    <source>
        <dbReference type="Proteomes" id="UP001055868"/>
    </source>
</evidence>
<name>A0ABY4N3W2_9MICO</name>
<dbReference type="InterPro" id="IPR050490">
    <property type="entry name" value="Bact_solute-bd_prot1"/>
</dbReference>
<dbReference type="RefSeq" id="WP_249478453.1">
    <property type="nucleotide sequence ID" value="NZ_CP097218.1"/>
</dbReference>
<evidence type="ECO:0000313" key="1">
    <source>
        <dbReference type="EMBL" id="UQN29249.1"/>
    </source>
</evidence>
<keyword evidence="2" id="KW-1185">Reference proteome</keyword>
<dbReference type="PANTHER" id="PTHR43649">
    <property type="entry name" value="ARABINOSE-BINDING PROTEIN-RELATED"/>
    <property type="match status" value="1"/>
</dbReference>
<dbReference type="Gene3D" id="3.40.190.10">
    <property type="entry name" value="Periplasmic binding protein-like II"/>
    <property type="match status" value="1"/>
</dbReference>
<sequence length="427" mass="45223">MAAGTALTGALSACGSGDTTEITSGTVALDFWTHDDGYIKFFEGAVPVAEKGSPFDYDLRVTKIAAADLVTKLIAQAVAGTGTPDVAGLEIGAFSRMLRGEIAPELLVDLTHDVEPFTDDLISARLTPFSKDGALYALDSDTPVTVLYHRADEFERLGIDADFGTWEDFADVGRTLAEKKGLSLGAFAVNDPGGTVQCFHIHLLQRGGDLFDADGAPTLQSPEAEETLAFLVDGVQSGFLTTVADMYGPSIQSGLKAGKILAVNMPSWYSSYGIQPNVPEQSGKWRVAALPVFAGGGHRTGVGGGTGFAALTDKPATAAARNLVVKGYLDPDQQIARYKDLGYLPTLRSVYDAPELLTLESEYFGGQKLFETFRDIVDDVPDVHQSADISIMNTVLSGHVLRAFKGTVSPAQALADATEDFRGQAKG</sequence>
<dbReference type="Proteomes" id="UP001055868">
    <property type="component" value="Chromosome"/>
</dbReference>
<dbReference type="PANTHER" id="PTHR43649:SF12">
    <property type="entry name" value="DIACETYLCHITOBIOSE BINDING PROTEIN DASA"/>
    <property type="match status" value="1"/>
</dbReference>
<dbReference type="Pfam" id="PF13416">
    <property type="entry name" value="SBP_bac_8"/>
    <property type="match status" value="1"/>
</dbReference>
<organism evidence="1 2">
    <name type="scientific">Brachybacterium kimchii</name>
    <dbReference type="NCBI Taxonomy" id="2942909"/>
    <lineage>
        <taxon>Bacteria</taxon>
        <taxon>Bacillati</taxon>
        <taxon>Actinomycetota</taxon>
        <taxon>Actinomycetes</taxon>
        <taxon>Micrococcales</taxon>
        <taxon>Dermabacteraceae</taxon>
        <taxon>Brachybacterium</taxon>
    </lineage>
</organism>